<reference evidence="2 3" key="1">
    <citation type="submission" date="2017-03" db="EMBL/GenBank/DDBJ databases">
        <authorList>
            <person name="Afonso C.L."/>
            <person name="Miller P.J."/>
            <person name="Scott M.A."/>
            <person name="Spackman E."/>
            <person name="Goraichik I."/>
            <person name="Dimitrov K.M."/>
            <person name="Suarez D.L."/>
            <person name="Swayne D.E."/>
        </authorList>
    </citation>
    <scope>NUCLEOTIDE SEQUENCE [LARGE SCALE GENOMIC DNA]</scope>
    <source>
        <strain evidence="2">PRJEB14757</strain>
    </source>
</reference>
<sequence length="296" mass="34280">MNERLEQYRELSKNCSLLPLGYNNLKPAIENWNERCYKKADFCDRDYFDKELGVRNAGIACGCTSKIIAVKIIKLEMFKKWCEFNNIKEPFPKTITLECEEDIKYIIYSYPEVKASYKTRMNVPGIIICAAGSFIPAPGSITKSGQPYIINDSHPISPLPEWMFDVLHNTPPYITATCILPEVIEKQRDKPFFDLSLLRQELDDLLEDTNNKFVQSSPVLSFDLSDTIGRFISDRFAVGKDLLIKTSLFNILYKDWCYMNEEIPLGKWNITKDMESRGFEKKKTKGTRYWVGLKPK</sequence>
<dbReference type="Proteomes" id="UP000191931">
    <property type="component" value="Unassembled WGS sequence"/>
</dbReference>
<proteinExistence type="predicted"/>
<dbReference type="Pfam" id="PF09250">
    <property type="entry name" value="Prim-Pol"/>
    <property type="match status" value="1"/>
</dbReference>
<protein>
    <recommendedName>
        <fullName evidence="1">DNA primase/polymerase bifunctional N-terminal domain-containing protein</fullName>
    </recommendedName>
</protein>
<evidence type="ECO:0000313" key="2">
    <source>
        <dbReference type="EMBL" id="SLM29788.1"/>
    </source>
</evidence>
<evidence type="ECO:0000259" key="1">
    <source>
        <dbReference type="Pfam" id="PF09250"/>
    </source>
</evidence>
<dbReference type="InterPro" id="IPR015330">
    <property type="entry name" value="DNA_primase/pol_bifunc_N"/>
</dbReference>
<accession>A0A1W1HBN0</accession>
<evidence type="ECO:0000313" key="3">
    <source>
        <dbReference type="Proteomes" id="UP000191931"/>
    </source>
</evidence>
<organism evidence="2 3">
    <name type="scientific">Desulfamplus magnetovallimortis</name>
    <dbReference type="NCBI Taxonomy" id="1246637"/>
    <lineage>
        <taxon>Bacteria</taxon>
        <taxon>Pseudomonadati</taxon>
        <taxon>Thermodesulfobacteriota</taxon>
        <taxon>Desulfobacteria</taxon>
        <taxon>Desulfobacterales</taxon>
        <taxon>Desulfobacteraceae</taxon>
        <taxon>Desulfamplus</taxon>
    </lineage>
</organism>
<dbReference type="AlphaFoldDB" id="A0A1W1HBN0"/>
<dbReference type="OrthoDB" id="5437955at2"/>
<dbReference type="EMBL" id="FWEV01000110">
    <property type="protein sequence ID" value="SLM29788.1"/>
    <property type="molecule type" value="Genomic_DNA"/>
</dbReference>
<name>A0A1W1HBN0_9BACT</name>
<dbReference type="RefSeq" id="WP_080806959.1">
    <property type="nucleotide sequence ID" value="NZ_LT828555.1"/>
</dbReference>
<keyword evidence="3" id="KW-1185">Reference proteome</keyword>
<gene>
    <name evidence="2" type="ORF">MTBBW1_1980010</name>
</gene>
<feature type="domain" description="DNA primase/polymerase bifunctional N-terminal" evidence="1">
    <location>
        <begin position="13"/>
        <end position="162"/>
    </location>
</feature>